<accession>A0A450ZZ62</accession>
<evidence type="ECO:0000313" key="1">
    <source>
        <dbReference type="EMBL" id="VFK59036.1"/>
    </source>
</evidence>
<protein>
    <submittedName>
        <fullName evidence="1">Uncharacterized protein</fullName>
    </submittedName>
</protein>
<dbReference type="EMBL" id="CAADFY010000162">
    <property type="protein sequence ID" value="VFK59036.1"/>
    <property type="molecule type" value="Genomic_DNA"/>
</dbReference>
<gene>
    <name evidence="2" type="ORF">BECKTUN1418E_GA0071001_11566</name>
    <name evidence="1" type="ORF">BECKTUN1418F_GA0071002_11626</name>
</gene>
<dbReference type="EMBL" id="CAADFV010000156">
    <property type="protein sequence ID" value="VFK67582.1"/>
    <property type="molecule type" value="Genomic_DNA"/>
</dbReference>
<evidence type="ECO:0000313" key="2">
    <source>
        <dbReference type="EMBL" id="VFK67582.1"/>
    </source>
</evidence>
<name>A0A450ZZ62_9GAMM</name>
<organism evidence="1">
    <name type="scientific">Candidatus Kentrum sp. TUN</name>
    <dbReference type="NCBI Taxonomy" id="2126343"/>
    <lineage>
        <taxon>Bacteria</taxon>
        <taxon>Pseudomonadati</taxon>
        <taxon>Pseudomonadota</taxon>
        <taxon>Gammaproteobacteria</taxon>
        <taxon>Candidatus Kentrum</taxon>
    </lineage>
</organism>
<proteinExistence type="predicted"/>
<dbReference type="AlphaFoldDB" id="A0A450ZZ62"/>
<sequence>MSSGSGYLDGNVSFTNEDGESFPVEKGFSYDMPSISDGSLPPQRIIGRIIVYQTTFDTKTKKWKFKYNNSLESMDVSECEISSLVIERGFISVNDSFKVELEITEKKRGNLYRNTYKVIKLIQPIWAPRQHKMPLND</sequence>
<reference evidence="1" key="1">
    <citation type="submission" date="2019-02" db="EMBL/GenBank/DDBJ databases">
        <authorList>
            <person name="Gruber-Vodicka R. H."/>
            <person name="Seah K. B. B."/>
        </authorList>
    </citation>
    <scope>NUCLEOTIDE SEQUENCE</scope>
    <source>
        <strain evidence="2">BECK_BY2</strain>
        <strain evidence="1">BECK_BY3</strain>
    </source>
</reference>